<proteinExistence type="predicted"/>
<reference evidence="1 2" key="1">
    <citation type="submission" date="2024-11" db="EMBL/GenBank/DDBJ databases">
        <title>A near-complete genome assembly of Cinchona calisaya.</title>
        <authorList>
            <person name="Lian D.C."/>
            <person name="Zhao X.W."/>
            <person name="Wei L."/>
        </authorList>
    </citation>
    <scope>NUCLEOTIDE SEQUENCE [LARGE SCALE GENOMIC DNA]</scope>
    <source>
        <tissue evidence="1">Nenye</tissue>
    </source>
</reference>
<evidence type="ECO:0000313" key="2">
    <source>
        <dbReference type="Proteomes" id="UP001630127"/>
    </source>
</evidence>
<dbReference type="AlphaFoldDB" id="A0ABD3A0S9"/>
<dbReference type="Proteomes" id="UP001630127">
    <property type="component" value="Unassembled WGS sequence"/>
</dbReference>
<protein>
    <submittedName>
        <fullName evidence="1">Uncharacterized protein</fullName>
    </submittedName>
</protein>
<organism evidence="1 2">
    <name type="scientific">Cinchona calisaya</name>
    <dbReference type="NCBI Taxonomy" id="153742"/>
    <lineage>
        <taxon>Eukaryota</taxon>
        <taxon>Viridiplantae</taxon>
        <taxon>Streptophyta</taxon>
        <taxon>Embryophyta</taxon>
        <taxon>Tracheophyta</taxon>
        <taxon>Spermatophyta</taxon>
        <taxon>Magnoliopsida</taxon>
        <taxon>eudicotyledons</taxon>
        <taxon>Gunneridae</taxon>
        <taxon>Pentapetalae</taxon>
        <taxon>asterids</taxon>
        <taxon>lamiids</taxon>
        <taxon>Gentianales</taxon>
        <taxon>Rubiaceae</taxon>
        <taxon>Cinchonoideae</taxon>
        <taxon>Cinchoneae</taxon>
        <taxon>Cinchona</taxon>
    </lineage>
</organism>
<name>A0ABD3A0S9_9GENT</name>
<comment type="caution">
    <text evidence="1">The sequence shown here is derived from an EMBL/GenBank/DDBJ whole genome shotgun (WGS) entry which is preliminary data.</text>
</comment>
<accession>A0ABD3A0S9</accession>
<keyword evidence="2" id="KW-1185">Reference proteome</keyword>
<evidence type="ECO:0000313" key="1">
    <source>
        <dbReference type="EMBL" id="KAL3525331.1"/>
    </source>
</evidence>
<gene>
    <name evidence="1" type="ORF">ACH5RR_013703</name>
</gene>
<sequence length="134" mass="14092">MDSYKGKVASALKSPPRAIAAATSTAGICEASKIVLHPRGIEGTLPFIEENAFEKNPLVLGDCVGVLIKQHRPQDVATERRETSLKSSTAKESQGVNMVAVELGYRESSTVVKTSTPTLDSPSRAVGIAIEAVG</sequence>
<dbReference type="EMBL" id="JBJUIK010000006">
    <property type="protein sequence ID" value="KAL3525331.1"/>
    <property type="molecule type" value="Genomic_DNA"/>
</dbReference>